<proteinExistence type="predicted"/>
<comment type="caution">
    <text evidence="1">The sequence shown here is derived from an EMBL/GenBank/DDBJ whole genome shotgun (WGS) entry which is preliminary data.</text>
</comment>
<protein>
    <submittedName>
        <fullName evidence="1">Glutamyl-tRNA amidotransferase</fullName>
    </submittedName>
</protein>
<dbReference type="RefSeq" id="WP_059611235.1">
    <property type="nucleotide sequence ID" value="NZ_CP013370.1"/>
</dbReference>
<dbReference type="EMBL" id="LOTN01000021">
    <property type="protein sequence ID" value="KUZ92491.1"/>
    <property type="molecule type" value="Genomic_DNA"/>
</dbReference>
<dbReference type="GO" id="GO:0016740">
    <property type="term" value="F:transferase activity"/>
    <property type="evidence" value="ECO:0007669"/>
    <property type="project" value="UniProtKB-KW"/>
</dbReference>
<dbReference type="AlphaFoldDB" id="A0A103D1A6"/>
<evidence type="ECO:0000313" key="2">
    <source>
        <dbReference type="Proteomes" id="UP000065521"/>
    </source>
</evidence>
<reference evidence="1 2" key="1">
    <citation type="submission" date="2015-11" db="EMBL/GenBank/DDBJ databases">
        <title>Expanding the genomic diversity of Burkholderia species for the development of highly accurate diagnostics.</title>
        <authorList>
            <person name="Sahl J."/>
            <person name="Keim P."/>
            <person name="Wagner D."/>
        </authorList>
    </citation>
    <scope>NUCLEOTIDE SEQUENCE [LARGE SCALE GENOMIC DNA]</scope>
    <source>
        <strain evidence="1 2">RF32-BP4</strain>
    </source>
</reference>
<gene>
    <name evidence="1" type="ORF">WI38_10130</name>
</gene>
<dbReference type="InterPro" id="IPR014983">
    <property type="entry name" value="GAD-rel"/>
</dbReference>
<keyword evidence="1" id="KW-0808">Transferase</keyword>
<organism evidence="1 2">
    <name type="scientific">Burkholderia ubonensis</name>
    <dbReference type="NCBI Taxonomy" id="101571"/>
    <lineage>
        <taxon>Bacteria</taxon>
        <taxon>Pseudomonadati</taxon>
        <taxon>Pseudomonadota</taxon>
        <taxon>Betaproteobacteria</taxon>
        <taxon>Burkholderiales</taxon>
        <taxon>Burkholderiaceae</taxon>
        <taxon>Burkholderia</taxon>
        <taxon>Burkholderia cepacia complex</taxon>
    </lineage>
</organism>
<accession>A0A103D1A6</accession>
<name>A0A103D1A6_9BURK</name>
<evidence type="ECO:0000313" key="1">
    <source>
        <dbReference type="EMBL" id="KUZ92491.1"/>
    </source>
</evidence>
<dbReference type="Pfam" id="PF08906">
    <property type="entry name" value="T6SS_Tdi1_C"/>
    <property type="match status" value="1"/>
</dbReference>
<dbReference type="InterPro" id="IPR015002">
    <property type="entry name" value="T6SS_Tdi1_C"/>
</dbReference>
<sequence length="222" mass="25458">MDQFMENFLGFKEFGPSIARQDVPPEKIERFRGKLPNKLLEYWQEYGWCGYAKGLLWTVDPDEWDDELEAWIGETDFMERDAYYVIARTAFGELILWGESTGQSLKVITPYGMIFPSFDEQKFKKRGPDLAIQLFFSTCSKEAFDLLDSEKSPLFERALEKLGPLDHTTMYGFVPALALGGAPILDRLQKLDAHVHLDILSQVTELQVMRDIGQEARDAGLM</sequence>
<dbReference type="Pfam" id="PF08887">
    <property type="entry name" value="GAD-like"/>
    <property type="match status" value="1"/>
</dbReference>
<dbReference type="Proteomes" id="UP000065521">
    <property type="component" value="Unassembled WGS sequence"/>
</dbReference>